<gene>
    <name evidence="1" type="ORF">ALC60_12213</name>
</gene>
<keyword evidence="2" id="KW-1185">Reference proteome</keyword>
<reference evidence="1 2" key="1">
    <citation type="submission" date="2015-09" db="EMBL/GenBank/DDBJ databases">
        <title>Trachymyrmex zeteki WGS genome.</title>
        <authorList>
            <person name="Nygaard S."/>
            <person name="Hu H."/>
            <person name="Boomsma J."/>
            <person name="Zhang G."/>
        </authorList>
    </citation>
    <scope>NUCLEOTIDE SEQUENCE [LARGE SCALE GENOMIC DNA]</scope>
    <source>
        <strain evidence="1">Tzet28-1</strain>
        <tissue evidence="1">Whole body</tissue>
    </source>
</reference>
<accession>A0A151WLH0</accession>
<proteinExistence type="predicted"/>
<name>A0A151WLH0_9HYME</name>
<protein>
    <submittedName>
        <fullName evidence="1">Uncharacterized protein</fullName>
    </submittedName>
</protein>
<evidence type="ECO:0000313" key="2">
    <source>
        <dbReference type="Proteomes" id="UP000075809"/>
    </source>
</evidence>
<evidence type="ECO:0000313" key="1">
    <source>
        <dbReference type="EMBL" id="KYQ48708.1"/>
    </source>
</evidence>
<dbReference type="AlphaFoldDB" id="A0A151WLH0"/>
<dbReference type="EMBL" id="KQ982959">
    <property type="protein sequence ID" value="KYQ48708.1"/>
    <property type="molecule type" value="Genomic_DNA"/>
</dbReference>
<dbReference type="Proteomes" id="UP000075809">
    <property type="component" value="Unassembled WGS sequence"/>
</dbReference>
<sequence>MKTVHEWGGRGSTIAALADIAGTTNYPVLPGKNVAQRIEVPSVSAATRQLCTCHASLECMCIFALCIQPTLEMSRNRTLKPDGANGTSKFIDIGGLVHFFFVSVSSRSISADNCVSFMPAMRLIFQTIAFSDALYFALPFKHISCTPAVFNGVGTRTSIFCPSNEGLKFDFRTALTSIFVRPTSRTNGITRKGNDISFVSSITTTGLPDLAPVGSSPPPPNPPPPFMPLASITILSLIPNLHSGIPDK</sequence>
<organism evidence="1 2">
    <name type="scientific">Mycetomoellerius zeteki</name>
    <dbReference type="NCBI Taxonomy" id="64791"/>
    <lineage>
        <taxon>Eukaryota</taxon>
        <taxon>Metazoa</taxon>
        <taxon>Ecdysozoa</taxon>
        <taxon>Arthropoda</taxon>
        <taxon>Hexapoda</taxon>
        <taxon>Insecta</taxon>
        <taxon>Pterygota</taxon>
        <taxon>Neoptera</taxon>
        <taxon>Endopterygota</taxon>
        <taxon>Hymenoptera</taxon>
        <taxon>Apocrita</taxon>
        <taxon>Aculeata</taxon>
        <taxon>Formicoidea</taxon>
        <taxon>Formicidae</taxon>
        <taxon>Myrmicinae</taxon>
        <taxon>Mycetomoellerius</taxon>
    </lineage>
</organism>